<name>A0A949JYN9_9FIRM</name>
<proteinExistence type="inferred from homology"/>
<keyword evidence="7" id="KW-1185">Reference proteome</keyword>
<dbReference type="Proteomes" id="UP000712157">
    <property type="component" value="Unassembled WGS sequence"/>
</dbReference>
<protein>
    <submittedName>
        <fullName evidence="6">ABC transporter substrate-binding protein</fullName>
    </submittedName>
</protein>
<evidence type="ECO:0000256" key="3">
    <source>
        <dbReference type="ARBA" id="ARBA00022729"/>
    </source>
</evidence>
<dbReference type="AlphaFoldDB" id="A0A949JYN9"/>
<sequence>MKRKWISVLLMIVMTASMLAGCGSKQDSGTPGAEPDNKAAAEKTDESAPADAKEVNISFYSTQTGIDDTYLDIIDHFEADNPGITVEYIAAGDDQLQKWMSLYASNEGPTVSLMDPINIWENQDRMREMTKEDCPWLDNILEESLVSYIYNDKLYGIPMSAAGYGLLYNQKVLDEAVGGTFDPASIKTRSDLEALFKKIEATGAAGSMFTGVNWSLGSHYLGALVYGPARGDVATRDAFVQAQKSGEANLIDDSLFNGLMDTFDLIAEYNYNKKDPLVGNVNMDAEALVTGKAGTWFMGDWAWVYLADLVAEGDSFGIIPIPYSDDPDDKFNTSIPLSYPKGYCVDASQNTEEQQEAGLKFIEYITSNEYAQKVSIDVGGQALPYKNCTAEIKSPLGQATQKYISEGKAYDIYDGSVNGLPSDFWYECGAYTCEYLAGACDRKQLSEKVGSYWKALEN</sequence>
<evidence type="ECO:0000256" key="4">
    <source>
        <dbReference type="SAM" id="MobiDB-lite"/>
    </source>
</evidence>
<organism evidence="6 7">
    <name type="scientific">Diplocloster agilis</name>
    <dbReference type="NCBI Taxonomy" id="2850323"/>
    <lineage>
        <taxon>Bacteria</taxon>
        <taxon>Bacillati</taxon>
        <taxon>Bacillota</taxon>
        <taxon>Clostridia</taxon>
        <taxon>Lachnospirales</taxon>
        <taxon>Lachnospiraceae</taxon>
        <taxon>Diplocloster</taxon>
    </lineage>
</organism>
<evidence type="ECO:0000256" key="5">
    <source>
        <dbReference type="SAM" id="SignalP"/>
    </source>
</evidence>
<dbReference type="Gene3D" id="3.40.190.10">
    <property type="entry name" value="Periplasmic binding protein-like II"/>
    <property type="match status" value="2"/>
</dbReference>
<feature type="signal peptide" evidence="5">
    <location>
        <begin position="1"/>
        <end position="20"/>
    </location>
</feature>
<feature type="compositionally biased region" description="Basic and acidic residues" evidence="4">
    <location>
        <begin position="35"/>
        <end position="50"/>
    </location>
</feature>
<comment type="similarity">
    <text evidence="1">Belongs to the bacterial solute-binding protein 1 family.</text>
</comment>
<dbReference type="SUPFAM" id="SSF53850">
    <property type="entry name" value="Periplasmic binding protein-like II"/>
    <property type="match status" value="1"/>
</dbReference>
<keyword evidence="2" id="KW-0813">Transport</keyword>
<keyword evidence="3 5" id="KW-0732">Signal</keyword>
<feature type="region of interest" description="Disordered" evidence="4">
    <location>
        <begin position="23"/>
        <end position="50"/>
    </location>
</feature>
<dbReference type="PANTHER" id="PTHR43649">
    <property type="entry name" value="ARABINOSE-BINDING PROTEIN-RELATED"/>
    <property type="match status" value="1"/>
</dbReference>
<dbReference type="EMBL" id="JAHQCW010000004">
    <property type="protein sequence ID" value="MBU9735625.1"/>
    <property type="molecule type" value="Genomic_DNA"/>
</dbReference>
<reference evidence="6" key="1">
    <citation type="submission" date="2021-06" db="EMBL/GenBank/DDBJ databases">
        <title>Description of novel taxa of the family Lachnospiraceae.</title>
        <authorList>
            <person name="Chaplin A.V."/>
            <person name="Sokolova S.R."/>
            <person name="Pikina A.P."/>
            <person name="Korzhanova M."/>
            <person name="Belova V."/>
            <person name="Korostin D."/>
            <person name="Efimov B.A."/>
        </authorList>
    </citation>
    <scope>NUCLEOTIDE SEQUENCE</scope>
    <source>
        <strain evidence="6">ASD5720</strain>
    </source>
</reference>
<dbReference type="InterPro" id="IPR050490">
    <property type="entry name" value="Bact_solute-bd_prot1"/>
</dbReference>
<dbReference type="InterPro" id="IPR006059">
    <property type="entry name" value="SBP"/>
</dbReference>
<evidence type="ECO:0000256" key="1">
    <source>
        <dbReference type="ARBA" id="ARBA00008520"/>
    </source>
</evidence>
<dbReference type="PROSITE" id="PS51257">
    <property type="entry name" value="PROKAR_LIPOPROTEIN"/>
    <property type="match status" value="1"/>
</dbReference>
<dbReference type="Pfam" id="PF13416">
    <property type="entry name" value="SBP_bac_8"/>
    <property type="match status" value="1"/>
</dbReference>
<comment type="caution">
    <text evidence="6">The sequence shown here is derived from an EMBL/GenBank/DDBJ whole genome shotgun (WGS) entry which is preliminary data.</text>
</comment>
<evidence type="ECO:0000313" key="6">
    <source>
        <dbReference type="EMBL" id="MBU9735625.1"/>
    </source>
</evidence>
<evidence type="ECO:0000313" key="7">
    <source>
        <dbReference type="Proteomes" id="UP000712157"/>
    </source>
</evidence>
<gene>
    <name evidence="6" type="ORF">KTH89_03685</name>
</gene>
<evidence type="ECO:0000256" key="2">
    <source>
        <dbReference type="ARBA" id="ARBA00022448"/>
    </source>
</evidence>
<dbReference type="PANTHER" id="PTHR43649:SF34">
    <property type="entry name" value="ABC TRANSPORTER PERIPLASMIC-BINDING PROTEIN YCJN-RELATED"/>
    <property type="match status" value="1"/>
</dbReference>
<feature type="chain" id="PRO_5038995844" evidence="5">
    <location>
        <begin position="21"/>
        <end position="458"/>
    </location>
</feature>
<dbReference type="RefSeq" id="WP_158342260.1">
    <property type="nucleotide sequence ID" value="NZ_JAHQCW010000004.1"/>
</dbReference>
<accession>A0A949JYN9</accession>